<organism evidence="1 2">
    <name type="scientific">Mesoterricola silvestris</name>
    <dbReference type="NCBI Taxonomy" id="2927979"/>
    <lineage>
        <taxon>Bacteria</taxon>
        <taxon>Pseudomonadati</taxon>
        <taxon>Acidobacteriota</taxon>
        <taxon>Holophagae</taxon>
        <taxon>Holophagales</taxon>
        <taxon>Holophagaceae</taxon>
        <taxon>Mesoterricola</taxon>
    </lineage>
</organism>
<evidence type="ECO:0000313" key="2">
    <source>
        <dbReference type="Proteomes" id="UP001238179"/>
    </source>
</evidence>
<dbReference type="Proteomes" id="UP001238179">
    <property type="component" value="Chromosome"/>
</dbReference>
<gene>
    <name evidence="1" type="ORF">METEAL_21670</name>
</gene>
<keyword evidence="2" id="KW-1185">Reference proteome</keyword>
<dbReference type="EMBL" id="AP027080">
    <property type="protein sequence ID" value="BDU72993.1"/>
    <property type="molecule type" value="Genomic_DNA"/>
</dbReference>
<name>A0AA48H720_9BACT</name>
<evidence type="ECO:0000313" key="1">
    <source>
        <dbReference type="EMBL" id="BDU72993.1"/>
    </source>
</evidence>
<dbReference type="KEGG" id="msil:METEAL_21670"/>
<proteinExistence type="predicted"/>
<protein>
    <submittedName>
        <fullName evidence="1">Uncharacterized protein</fullName>
    </submittedName>
</protein>
<reference evidence="2" key="1">
    <citation type="journal article" date="2023" name="Int. J. Syst. Evol. Microbiol.">
        <title>Mesoterricola silvestris gen. nov., sp. nov., Mesoterricola sediminis sp. nov., Geothrix oryzae sp. nov., Geothrix edaphica sp. nov., Geothrix rubra sp. nov., and Geothrix limicola sp. nov., six novel members of Acidobacteriota isolated from soils.</title>
        <authorList>
            <person name="Itoh H."/>
            <person name="Sugisawa Y."/>
            <person name="Mise K."/>
            <person name="Xu Z."/>
            <person name="Kuniyasu M."/>
            <person name="Ushijima N."/>
            <person name="Kawano K."/>
            <person name="Kobayashi E."/>
            <person name="Shiratori Y."/>
            <person name="Masuda Y."/>
            <person name="Senoo K."/>
        </authorList>
    </citation>
    <scope>NUCLEOTIDE SEQUENCE [LARGE SCALE GENOMIC DNA]</scope>
    <source>
        <strain evidence="2">W79</strain>
    </source>
</reference>
<accession>A0AA48H720</accession>
<dbReference type="RefSeq" id="WP_316411637.1">
    <property type="nucleotide sequence ID" value="NZ_AP027080.1"/>
</dbReference>
<dbReference type="AlphaFoldDB" id="A0AA48H720"/>
<sequence length="157" mass="17398">MWLSLLERQGTRVGWDELVTGHDFGLLTREEIQDWLLAHGPLGPLGLAALEAGDRFEAALWEASREATGKVPRPGGRRWAAAQDRWRLALLKDAMDAPLGAEALALAVEAIYEKVGCPEDMLGLWKRGCPWERKVPVADRSAIERFMQDRNGVGIPS</sequence>